<dbReference type="RefSeq" id="WP_345212043.1">
    <property type="nucleotide sequence ID" value="NZ_BAABFT010000008.1"/>
</dbReference>
<organism evidence="2 3">
    <name type="scientific">Mucilaginibacter gynuensis</name>
    <dbReference type="NCBI Taxonomy" id="1302236"/>
    <lineage>
        <taxon>Bacteria</taxon>
        <taxon>Pseudomonadati</taxon>
        <taxon>Bacteroidota</taxon>
        <taxon>Sphingobacteriia</taxon>
        <taxon>Sphingobacteriales</taxon>
        <taxon>Sphingobacteriaceae</taxon>
        <taxon>Mucilaginibacter</taxon>
    </lineage>
</organism>
<keyword evidence="3" id="KW-1185">Reference proteome</keyword>
<gene>
    <name evidence="2" type="ORF">GCM10023149_31060</name>
</gene>
<proteinExistence type="predicted"/>
<feature type="region of interest" description="Disordered" evidence="1">
    <location>
        <begin position="1"/>
        <end position="21"/>
    </location>
</feature>
<feature type="compositionally biased region" description="Polar residues" evidence="1">
    <location>
        <begin position="1"/>
        <end position="12"/>
    </location>
</feature>
<dbReference type="Proteomes" id="UP001500582">
    <property type="component" value="Unassembled WGS sequence"/>
</dbReference>
<dbReference type="EMBL" id="BAABFT010000008">
    <property type="protein sequence ID" value="GAA4327576.1"/>
    <property type="molecule type" value="Genomic_DNA"/>
</dbReference>
<reference evidence="3" key="1">
    <citation type="journal article" date="2019" name="Int. J. Syst. Evol. Microbiol.">
        <title>The Global Catalogue of Microorganisms (GCM) 10K type strain sequencing project: providing services to taxonomists for standard genome sequencing and annotation.</title>
        <authorList>
            <consortium name="The Broad Institute Genomics Platform"/>
            <consortium name="The Broad Institute Genome Sequencing Center for Infectious Disease"/>
            <person name="Wu L."/>
            <person name="Ma J."/>
        </authorList>
    </citation>
    <scope>NUCLEOTIDE SEQUENCE [LARGE SCALE GENOMIC DNA]</scope>
    <source>
        <strain evidence="3">JCM 17705</strain>
    </source>
</reference>
<sequence length="99" mass="11376">MQTSLNFITTSGEPIELPNDPHGDVKKSLENYIKTCGLVAFKDFFMKVKNGIIENLPDGVSLVQYLAIAREVYETRAGRVERQKNRSKFFAVRNRIKRK</sequence>
<protein>
    <submittedName>
        <fullName evidence="2">Uncharacterized protein</fullName>
    </submittedName>
</protein>
<evidence type="ECO:0000313" key="3">
    <source>
        <dbReference type="Proteomes" id="UP001500582"/>
    </source>
</evidence>
<evidence type="ECO:0000256" key="1">
    <source>
        <dbReference type="SAM" id="MobiDB-lite"/>
    </source>
</evidence>
<name>A0ABP8GNK0_9SPHI</name>
<accession>A0ABP8GNK0</accession>
<comment type="caution">
    <text evidence="2">The sequence shown here is derived from an EMBL/GenBank/DDBJ whole genome shotgun (WGS) entry which is preliminary data.</text>
</comment>
<evidence type="ECO:0000313" key="2">
    <source>
        <dbReference type="EMBL" id="GAA4327576.1"/>
    </source>
</evidence>